<keyword evidence="2" id="KW-1185">Reference proteome</keyword>
<dbReference type="InterPro" id="IPR032675">
    <property type="entry name" value="LRR_dom_sf"/>
</dbReference>
<evidence type="ECO:0000313" key="1">
    <source>
        <dbReference type="EMBL" id="KAF6764635.1"/>
    </source>
</evidence>
<dbReference type="EMBL" id="JACGCI010000003">
    <property type="protein sequence ID" value="KAF6764635.1"/>
    <property type="molecule type" value="Genomic_DNA"/>
</dbReference>
<comment type="caution">
    <text evidence="1">The sequence shown here is derived from an EMBL/GenBank/DDBJ whole genome shotgun (WGS) entry which is preliminary data.</text>
</comment>
<gene>
    <name evidence="1" type="ORF">DFP72DRAFT_1162605</name>
</gene>
<proteinExistence type="predicted"/>
<protein>
    <recommendedName>
        <fullName evidence="3">F-box domain-containing protein</fullName>
    </recommendedName>
</protein>
<sequence>MGRIYEDGFLACSSISRVPLEVWASILRKATECPDTFTTSYLQGPSLTASERRRYGECMRTKRALSSVCRVWSGLTTPYLYEHVKLLHIRTLYSLLHNITNSIGFQHGKMVTHGDYVLRLDVTFCDLNQETVGSDILSILQHLFRNLPNLRVLLLKELRCFYRPLRTMQATKTRRFFLESVTPKLEVMSWIDGASVSAKLWASFLRSHPRIRALLLPCCEPLSGLSSLRIQLPHLEEVISCARRDLIFYPEAFTTGDLPNLKRLIHLLPYNQDYRPTYIGHHPFLLIHGSKLQSVHFWSFNRVGEFPLSKFLRAVQETCPKVREIGLTCYWSDTVAFPSMPAVHTLAIRNLDPQFGKGDCRAMLRSLVEAKDGGLVGLRVVRFVDERNLAHLRKHFHQQLNSAATALAKLGVFIEGVGLP</sequence>
<evidence type="ECO:0000313" key="2">
    <source>
        <dbReference type="Proteomes" id="UP000521943"/>
    </source>
</evidence>
<reference evidence="1 2" key="1">
    <citation type="submission" date="2020-07" db="EMBL/GenBank/DDBJ databases">
        <title>Comparative genomics of pyrophilous fungi reveals a link between fire events and developmental genes.</title>
        <authorList>
            <consortium name="DOE Joint Genome Institute"/>
            <person name="Steindorff A.S."/>
            <person name="Carver A."/>
            <person name="Calhoun S."/>
            <person name="Stillman K."/>
            <person name="Liu H."/>
            <person name="Lipzen A."/>
            <person name="Pangilinan J."/>
            <person name="Labutti K."/>
            <person name="Bruns T.D."/>
            <person name="Grigoriev I.V."/>
        </authorList>
    </citation>
    <scope>NUCLEOTIDE SEQUENCE [LARGE SCALE GENOMIC DNA]</scope>
    <source>
        <strain evidence="1 2">CBS 144469</strain>
    </source>
</reference>
<dbReference type="AlphaFoldDB" id="A0A8H6IFF8"/>
<dbReference type="Gene3D" id="3.80.10.10">
    <property type="entry name" value="Ribonuclease Inhibitor"/>
    <property type="match status" value="1"/>
</dbReference>
<dbReference type="OrthoDB" id="3060996at2759"/>
<accession>A0A8H6IFF8</accession>
<dbReference type="SUPFAM" id="SSF52047">
    <property type="entry name" value="RNI-like"/>
    <property type="match status" value="1"/>
</dbReference>
<dbReference type="Proteomes" id="UP000521943">
    <property type="component" value="Unassembled WGS sequence"/>
</dbReference>
<organism evidence="1 2">
    <name type="scientific">Ephemerocybe angulata</name>
    <dbReference type="NCBI Taxonomy" id="980116"/>
    <lineage>
        <taxon>Eukaryota</taxon>
        <taxon>Fungi</taxon>
        <taxon>Dikarya</taxon>
        <taxon>Basidiomycota</taxon>
        <taxon>Agaricomycotina</taxon>
        <taxon>Agaricomycetes</taxon>
        <taxon>Agaricomycetidae</taxon>
        <taxon>Agaricales</taxon>
        <taxon>Agaricineae</taxon>
        <taxon>Psathyrellaceae</taxon>
        <taxon>Ephemerocybe</taxon>
    </lineage>
</organism>
<evidence type="ECO:0008006" key="3">
    <source>
        <dbReference type="Google" id="ProtNLM"/>
    </source>
</evidence>
<name>A0A8H6IFF8_9AGAR</name>